<dbReference type="PROSITE" id="PS50011">
    <property type="entry name" value="PROTEIN_KINASE_DOM"/>
    <property type="match status" value="1"/>
</dbReference>
<dbReference type="Gene3D" id="1.10.510.10">
    <property type="entry name" value="Transferase(Phosphotransferase) domain 1"/>
    <property type="match status" value="1"/>
</dbReference>
<dbReference type="PANTHER" id="PTHR24348:SF68">
    <property type="entry name" value="SERINE_THREONINE-PROTEIN KINASE ATG1C"/>
    <property type="match status" value="1"/>
</dbReference>
<dbReference type="PROSITE" id="PS00108">
    <property type="entry name" value="PROTEIN_KINASE_ST"/>
    <property type="match status" value="1"/>
</dbReference>
<evidence type="ECO:0000256" key="1">
    <source>
        <dbReference type="ARBA" id="ARBA00004623"/>
    </source>
</evidence>
<dbReference type="InterPro" id="IPR000719">
    <property type="entry name" value="Prot_kinase_dom"/>
</dbReference>
<dbReference type="GO" id="GO:0034045">
    <property type="term" value="C:phagophore assembly site membrane"/>
    <property type="evidence" value="ECO:0007669"/>
    <property type="project" value="UniProtKB-SubCell"/>
</dbReference>
<evidence type="ECO:0000256" key="4">
    <source>
        <dbReference type="ARBA" id="ARBA00022840"/>
    </source>
</evidence>
<dbReference type="CDD" id="cd13993">
    <property type="entry name" value="STKc_Pat1_like"/>
    <property type="match status" value="1"/>
</dbReference>
<reference evidence="10" key="1">
    <citation type="journal article" date="2023" name="Mol. Phylogenet. Evol.">
        <title>Genome-scale phylogeny and comparative genomics of the fungal order Sordariales.</title>
        <authorList>
            <person name="Hensen N."/>
            <person name="Bonometti L."/>
            <person name="Westerberg I."/>
            <person name="Brannstrom I.O."/>
            <person name="Guillou S."/>
            <person name="Cros-Aarteil S."/>
            <person name="Calhoun S."/>
            <person name="Haridas S."/>
            <person name="Kuo A."/>
            <person name="Mondo S."/>
            <person name="Pangilinan J."/>
            <person name="Riley R."/>
            <person name="LaButti K."/>
            <person name="Andreopoulos B."/>
            <person name="Lipzen A."/>
            <person name="Chen C."/>
            <person name="Yan M."/>
            <person name="Daum C."/>
            <person name="Ng V."/>
            <person name="Clum A."/>
            <person name="Steindorff A."/>
            <person name="Ohm R.A."/>
            <person name="Martin F."/>
            <person name="Silar P."/>
            <person name="Natvig D.O."/>
            <person name="Lalanne C."/>
            <person name="Gautier V."/>
            <person name="Ament-Velasquez S.L."/>
            <person name="Kruys A."/>
            <person name="Hutchinson M.I."/>
            <person name="Powell A.J."/>
            <person name="Barry K."/>
            <person name="Miller A.N."/>
            <person name="Grigoriev I.V."/>
            <person name="Debuchy R."/>
            <person name="Gladieux P."/>
            <person name="Hiltunen Thoren M."/>
            <person name="Johannesson H."/>
        </authorList>
    </citation>
    <scope>NUCLEOTIDE SEQUENCE</scope>
    <source>
        <strain evidence="10">CBS 123565</strain>
    </source>
</reference>
<evidence type="ECO:0000256" key="8">
    <source>
        <dbReference type="SAM" id="MobiDB-lite"/>
    </source>
</evidence>
<protein>
    <recommendedName>
        <fullName evidence="6">Autophagy-related protein 1</fullName>
    </recommendedName>
</protein>
<evidence type="ECO:0000256" key="3">
    <source>
        <dbReference type="ARBA" id="ARBA00022741"/>
    </source>
</evidence>
<keyword evidence="3 7" id="KW-0547">Nucleotide-binding</keyword>
<dbReference type="GO" id="GO:0005524">
    <property type="term" value="F:ATP binding"/>
    <property type="evidence" value="ECO:0007669"/>
    <property type="project" value="UniProtKB-UniRule"/>
</dbReference>
<evidence type="ECO:0000313" key="11">
    <source>
        <dbReference type="Proteomes" id="UP001304895"/>
    </source>
</evidence>
<dbReference type="GO" id="GO:0006914">
    <property type="term" value="P:autophagy"/>
    <property type="evidence" value="ECO:0007669"/>
    <property type="project" value="UniProtKB-KW"/>
</dbReference>
<accession>A0AAN6Z9Z3</accession>
<feature type="binding site" evidence="7">
    <location>
        <position position="76"/>
    </location>
    <ligand>
        <name>ATP</name>
        <dbReference type="ChEBI" id="CHEBI:30616"/>
    </ligand>
</feature>
<evidence type="ECO:0000313" key="10">
    <source>
        <dbReference type="EMBL" id="KAK4130088.1"/>
    </source>
</evidence>
<dbReference type="PANTHER" id="PTHR24348">
    <property type="entry name" value="SERINE/THREONINE-PROTEIN KINASE UNC-51-RELATED"/>
    <property type="match status" value="1"/>
</dbReference>
<feature type="domain" description="Protein kinase" evidence="9">
    <location>
        <begin position="47"/>
        <end position="316"/>
    </location>
</feature>
<evidence type="ECO:0000256" key="7">
    <source>
        <dbReference type="PROSITE-ProRule" id="PRU10141"/>
    </source>
</evidence>
<evidence type="ECO:0000256" key="6">
    <source>
        <dbReference type="ARBA" id="ARBA00030237"/>
    </source>
</evidence>
<reference evidence="10" key="2">
    <citation type="submission" date="2023-05" db="EMBL/GenBank/DDBJ databases">
        <authorList>
            <consortium name="Lawrence Berkeley National Laboratory"/>
            <person name="Steindorff A."/>
            <person name="Hensen N."/>
            <person name="Bonometti L."/>
            <person name="Westerberg I."/>
            <person name="Brannstrom I.O."/>
            <person name="Guillou S."/>
            <person name="Cros-Aarteil S."/>
            <person name="Calhoun S."/>
            <person name="Haridas S."/>
            <person name="Kuo A."/>
            <person name="Mondo S."/>
            <person name="Pangilinan J."/>
            <person name="Riley R."/>
            <person name="Labutti K."/>
            <person name="Andreopoulos B."/>
            <person name="Lipzen A."/>
            <person name="Chen C."/>
            <person name="Yanf M."/>
            <person name="Daum C."/>
            <person name="Ng V."/>
            <person name="Clum A."/>
            <person name="Ohm R."/>
            <person name="Martin F."/>
            <person name="Silar P."/>
            <person name="Natvig D."/>
            <person name="Lalanne C."/>
            <person name="Gautier V."/>
            <person name="Ament-Velasquez S.L."/>
            <person name="Kruys A."/>
            <person name="Hutchinson M.I."/>
            <person name="Powell A.J."/>
            <person name="Barry K."/>
            <person name="Miller A.N."/>
            <person name="Grigoriev I.V."/>
            <person name="Debuchy R."/>
            <person name="Gladieux P."/>
            <person name="Thoren M.H."/>
            <person name="Johannesson H."/>
        </authorList>
    </citation>
    <scope>NUCLEOTIDE SEQUENCE</scope>
    <source>
        <strain evidence="10">CBS 123565</strain>
    </source>
</reference>
<dbReference type="GO" id="GO:0010506">
    <property type="term" value="P:regulation of autophagy"/>
    <property type="evidence" value="ECO:0007669"/>
    <property type="project" value="InterPro"/>
</dbReference>
<dbReference type="InterPro" id="IPR011009">
    <property type="entry name" value="Kinase-like_dom_sf"/>
</dbReference>
<dbReference type="PROSITE" id="PS00107">
    <property type="entry name" value="PROTEIN_KINASE_ATP"/>
    <property type="match status" value="1"/>
</dbReference>
<dbReference type="InterPro" id="IPR045269">
    <property type="entry name" value="Atg1-like"/>
</dbReference>
<organism evidence="10 11">
    <name type="scientific">Trichocladium antarcticum</name>
    <dbReference type="NCBI Taxonomy" id="1450529"/>
    <lineage>
        <taxon>Eukaryota</taxon>
        <taxon>Fungi</taxon>
        <taxon>Dikarya</taxon>
        <taxon>Ascomycota</taxon>
        <taxon>Pezizomycotina</taxon>
        <taxon>Sordariomycetes</taxon>
        <taxon>Sordariomycetidae</taxon>
        <taxon>Sordariales</taxon>
        <taxon>Chaetomiaceae</taxon>
        <taxon>Trichocladium</taxon>
    </lineage>
</organism>
<dbReference type="GO" id="GO:0004674">
    <property type="term" value="F:protein serine/threonine kinase activity"/>
    <property type="evidence" value="ECO:0007669"/>
    <property type="project" value="InterPro"/>
</dbReference>
<keyword evidence="11" id="KW-1185">Reference proteome</keyword>
<dbReference type="SMART" id="SM00220">
    <property type="entry name" value="S_TKc"/>
    <property type="match status" value="1"/>
</dbReference>
<keyword evidence="5" id="KW-0072">Autophagy</keyword>
<sequence length="506" mass="56609">MQVYGYPTPPASPAFNHPCTIPRQQLPPRFAPVAPEERLGRFITGSLQLTGIVGTGAYGVVYSAVDGKTNVPYAVKCLSKFNADGTPLDRRQVAFQTREIRLHYLASSHANVVSILKIIDYPDAIYVILEYCPEGDLFYNITERGQYVGKDELARRVFLQILDAVEHCHSLGIYHRDLKPENILVSDLGETVKLADFGLATSSDRSEDYGCGSTFYMSPECLDHSSRRPFYYCAPNDVWSLGVILVNLTCGRNPWKQASAEDSTYRAYSKSQDFLKTILPVTDELNDILGRIFARNPDHRITLPELRARILACPRFTEQPAAPLPTPKQHTTPYVCEESPMDDEYDYDHGHEAAPLSPASSDSDGESTCSSDEGSLASACSSIDDLEDDDFLDDMPEAKTPPPQAAPAHGEPAIYEPEDPRAVPYHHHPHEYLPQQQQQPPYAMQQPIPAPPACGPKFHLQQYVWDMLRYGQPTPPPPPQQQQQQQLHHAPFHHQVPLFAHMQGCY</sequence>
<feature type="compositionally biased region" description="Low complexity" evidence="8">
    <location>
        <begin position="353"/>
        <end position="375"/>
    </location>
</feature>
<evidence type="ECO:0000256" key="2">
    <source>
        <dbReference type="ARBA" id="ARBA00022448"/>
    </source>
</evidence>
<name>A0AAN6Z9Z3_9PEZI</name>
<gene>
    <name evidence="10" type="ORF">BT67DRAFT_430357</name>
</gene>
<keyword evidence="2" id="KW-0813">Transport</keyword>
<feature type="region of interest" description="Disordered" evidence="8">
    <location>
        <begin position="319"/>
        <end position="427"/>
    </location>
</feature>
<keyword evidence="4 7" id="KW-0067">ATP-binding</keyword>
<evidence type="ECO:0000259" key="9">
    <source>
        <dbReference type="PROSITE" id="PS50011"/>
    </source>
</evidence>
<dbReference type="SUPFAM" id="SSF56112">
    <property type="entry name" value="Protein kinase-like (PK-like)"/>
    <property type="match status" value="1"/>
</dbReference>
<dbReference type="FunFam" id="1.10.510.10:FF:000549">
    <property type="entry name" value="Protein serine/threonine kinase (Ran1), putative"/>
    <property type="match status" value="1"/>
</dbReference>
<dbReference type="AlphaFoldDB" id="A0AAN6Z9Z3"/>
<dbReference type="EMBL" id="MU853443">
    <property type="protein sequence ID" value="KAK4130088.1"/>
    <property type="molecule type" value="Genomic_DNA"/>
</dbReference>
<dbReference type="InterPro" id="IPR017441">
    <property type="entry name" value="Protein_kinase_ATP_BS"/>
</dbReference>
<proteinExistence type="predicted"/>
<comment type="subcellular location">
    <subcellularLocation>
        <location evidence="1">Preautophagosomal structure membrane</location>
        <topology evidence="1">Peripheral membrane protein</topology>
    </subcellularLocation>
</comment>
<feature type="compositionally biased region" description="Acidic residues" evidence="8">
    <location>
        <begin position="384"/>
        <end position="395"/>
    </location>
</feature>
<dbReference type="InterPro" id="IPR008271">
    <property type="entry name" value="Ser/Thr_kinase_AS"/>
</dbReference>
<evidence type="ECO:0000256" key="5">
    <source>
        <dbReference type="ARBA" id="ARBA00023006"/>
    </source>
</evidence>
<dbReference type="Pfam" id="PF00069">
    <property type="entry name" value="Pkinase"/>
    <property type="match status" value="1"/>
</dbReference>
<comment type="caution">
    <text evidence="10">The sequence shown here is derived from an EMBL/GenBank/DDBJ whole genome shotgun (WGS) entry which is preliminary data.</text>
</comment>
<dbReference type="Proteomes" id="UP001304895">
    <property type="component" value="Unassembled WGS sequence"/>
</dbReference>